<evidence type="ECO:0000256" key="1">
    <source>
        <dbReference type="SAM" id="MobiDB-lite"/>
    </source>
</evidence>
<name>A0A132MSK6_9ACTN</name>
<feature type="region of interest" description="Disordered" evidence="1">
    <location>
        <begin position="1"/>
        <end position="21"/>
    </location>
</feature>
<accession>A0A132MSK6</accession>
<dbReference type="RefSeq" id="WP_066886701.1">
    <property type="nucleotide sequence ID" value="NZ_JYIJ01000012.1"/>
</dbReference>
<protein>
    <submittedName>
        <fullName evidence="2">Integrase family protein</fullName>
    </submittedName>
</protein>
<dbReference type="PATRIC" id="fig|1469144.10.peg.2011"/>
<evidence type="ECO:0000313" key="3">
    <source>
        <dbReference type="Proteomes" id="UP000070188"/>
    </source>
</evidence>
<sequence length="74" mass="8160">MRPAYRPQAIRCPRDRGKSNGIPDIAQADRLGHTLPGISGVYSHTTPAMIEQIVDALQRRWTTALDQALNHTGP</sequence>
<gene>
    <name evidence="2" type="ORF">LI90_1861</name>
</gene>
<proteinExistence type="predicted"/>
<keyword evidence="3" id="KW-1185">Reference proteome</keyword>
<organism evidence="2 3">
    <name type="scientific">Carbonactinospora thermoautotrophica</name>
    <dbReference type="NCBI Taxonomy" id="1469144"/>
    <lineage>
        <taxon>Bacteria</taxon>
        <taxon>Bacillati</taxon>
        <taxon>Actinomycetota</taxon>
        <taxon>Actinomycetes</taxon>
        <taxon>Kitasatosporales</taxon>
        <taxon>Carbonactinosporaceae</taxon>
        <taxon>Carbonactinospora</taxon>
    </lineage>
</organism>
<reference evidence="3" key="1">
    <citation type="submission" date="2015-04" db="EMBL/GenBank/DDBJ databases">
        <title>Physiological reanalysis, assessment of diazotrophy, and genome sequences of multiple isolates of Streptomyces thermoautotrophicus.</title>
        <authorList>
            <person name="MacKellar D.C."/>
            <person name="Lieber L."/>
            <person name="Norman J."/>
            <person name="Bolger A."/>
            <person name="Tobin C."/>
            <person name="Murray J.W."/>
            <person name="Chang R."/>
            <person name="Ford T."/>
            <person name="Nguyen P.Q."/>
            <person name="Woodward J."/>
            <person name="Permingeat H."/>
            <person name="Joshi N.S."/>
            <person name="Silver P.A."/>
            <person name="Usadel B."/>
            <person name="Rutherford A.W."/>
            <person name="Friesen M."/>
            <person name="Prell J."/>
        </authorList>
    </citation>
    <scope>NUCLEOTIDE SEQUENCE [LARGE SCALE GENOMIC DNA]</scope>
    <source>
        <strain evidence="3">H1</strain>
    </source>
</reference>
<dbReference type="EMBL" id="LAXD01000001">
    <property type="protein sequence ID" value="KWX00833.1"/>
    <property type="molecule type" value="Genomic_DNA"/>
</dbReference>
<evidence type="ECO:0000313" key="2">
    <source>
        <dbReference type="EMBL" id="KWX00833.1"/>
    </source>
</evidence>
<comment type="caution">
    <text evidence="2">The sequence shown here is derived from an EMBL/GenBank/DDBJ whole genome shotgun (WGS) entry which is preliminary data.</text>
</comment>
<dbReference type="OrthoDB" id="4529782at2"/>
<dbReference type="AlphaFoldDB" id="A0A132MSK6"/>
<dbReference type="Proteomes" id="UP000070188">
    <property type="component" value="Unassembled WGS sequence"/>
</dbReference>